<proteinExistence type="predicted"/>
<feature type="region of interest" description="Disordered" evidence="1">
    <location>
        <begin position="115"/>
        <end position="143"/>
    </location>
</feature>
<dbReference type="Proteomes" id="UP001497457">
    <property type="component" value="Chromosome 7b"/>
</dbReference>
<gene>
    <name evidence="2" type="ORF">URODEC1_LOCUS107037</name>
</gene>
<dbReference type="EMBL" id="OZ075117">
    <property type="protein sequence ID" value="CAL5078241.1"/>
    <property type="molecule type" value="Genomic_DNA"/>
</dbReference>
<dbReference type="InterPro" id="IPR009003">
    <property type="entry name" value="Peptidase_S1_PA"/>
</dbReference>
<feature type="region of interest" description="Disordered" evidence="1">
    <location>
        <begin position="1"/>
        <end position="70"/>
    </location>
</feature>
<sequence length="465" mass="51240">MSLKGGSSGPLAGALGEDSQDPWRPPNKRKKIEAGATELVFGSNTDTKDVTQQRKTASASPATVGGGSNSSLAAAAVPVISTVPPRLRYPSYPKSGKSKDVRKWSKECRRIGEILAKDPRNDLPTQRKPKDADTDEAVQSRRDKAVVRKAARSIVSVSSTGHDGVKIQQCSGIIIRQWEEEEEEKKRVIIVTCSNIVGSMGRLLDPVPKLYVGLPKKTIVEGQLLFFNHHYDIALLETTVGFPLQCPSIGSGPSYGHEVFLLARDEESSLMVRQGEILWLEESNYLGRNYQMFLSCEVPEGGNGGPVIDHDGNVTGMAFQHSPDPAVISISTVVTCIEMWLKFRRIARPVHGLGLRTMELLNVSLHEEIYDDYDIDSGYIVDVVSYDSAAESLGILPGDVMVSFDDRHDLTLPQLEDYLLSLGWQFLQNPSSMVYLKLEVYDLITRSKRCITLPVGFCDTSEQVD</sequence>
<name>A0ABC9FNS0_9POAL</name>
<dbReference type="AlphaFoldDB" id="A0ABC9FNS0"/>
<organism evidence="2 3">
    <name type="scientific">Urochloa decumbens</name>
    <dbReference type="NCBI Taxonomy" id="240449"/>
    <lineage>
        <taxon>Eukaryota</taxon>
        <taxon>Viridiplantae</taxon>
        <taxon>Streptophyta</taxon>
        <taxon>Embryophyta</taxon>
        <taxon>Tracheophyta</taxon>
        <taxon>Spermatophyta</taxon>
        <taxon>Magnoliopsida</taxon>
        <taxon>Liliopsida</taxon>
        <taxon>Poales</taxon>
        <taxon>Poaceae</taxon>
        <taxon>PACMAD clade</taxon>
        <taxon>Panicoideae</taxon>
        <taxon>Panicodae</taxon>
        <taxon>Paniceae</taxon>
        <taxon>Melinidinae</taxon>
        <taxon>Urochloa</taxon>
    </lineage>
</organism>
<keyword evidence="3" id="KW-1185">Reference proteome</keyword>
<dbReference type="Pfam" id="PF13365">
    <property type="entry name" value="Trypsin_2"/>
    <property type="match status" value="1"/>
</dbReference>
<dbReference type="InterPro" id="IPR036034">
    <property type="entry name" value="PDZ_sf"/>
</dbReference>
<evidence type="ECO:0000313" key="2">
    <source>
        <dbReference type="EMBL" id="CAL5078241.1"/>
    </source>
</evidence>
<feature type="compositionally biased region" description="Basic and acidic residues" evidence="1">
    <location>
        <begin position="128"/>
        <end position="143"/>
    </location>
</feature>
<dbReference type="PANTHER" id="PTHR47389:SF5">
    <property type="entry name" value="OS09G0436700 PROTEIN"/>
    <property type="match status" value="1"/>
</dbReference>
<feature type="region of interest" description="Disordered" evidence="1">
    <location>
        <begin position="85"/>
        <end position="104"/>
    </location>
</feature>
<dbReference type="SUPFAM" id="SSF50156">
    <property type="entry name" value="PDZ domain-like"/>
    <property type="match status" value="1"/>
</dbReference>
<protein>
    <recommendedName>
        <fullName evidence="4">PDZ domain-containing protein</fullName>
    </recommendedName>
</protein>
<dbReference type="SUPFAM" id="SSF50494">
    <property type="entry name" value="Trypsin-like serine proteases"/>
    <property type="match status" value="1"/>
</dbReference>
<evidence type="ECO:0000256" key="1">
    <source>
        <dbReference type="SAM" id="MobiDB-lite"/>
    </source>
</evidence>
<reference evidence="3" key="1">
    <citation type="submission" date="2024-06" db="EMBL/GenBank/DDBJ databases">
        <authorList>
            <person name="Ryan C."/>
        </authorList>
    </citation>
    <scope>NUCLEOTIDE SEQUENCE [LARGE SCALE GENOMIC DNA]</scope>
</reference>
<accession>A0ABC9FNS0</accession>
<reference evidence="2 3" key="2">
    <citation type="submission" date="2024-10" db="EMBL/GenBank/DDBJ databases">
        <authorList>
            <person name="Ryan C."/>
        </authorList>
    </citation>
    <scope>NUCLEOTIDE SEQUENCE [LARGE SCALE GENOMIC DNA]</scope>
</reference>
<evidence type="ECO:0000313" key="3">
    <source>
        <dbReference type="Proteomes" id="UP001497457"/>
    </source>
</evidence>
<evidence type="ECO:0008006" key="4">
    <source>
        <dbReference type="Google" id="ProtNLM"/>
    </source>
</evidence>
<dbReference type="PANTHER" id="PTHR47389">
    <property type="entry name" value="OS09G0436400 PROTEIN"/>
    <property type="match status" value="1"/>
</dbReference>
<feature type="compositionally biased region" description="Low complexity" evidence="1">
    <location>
        <begin position="1"/>
        <end position="16"/>
    </location>
</feature>
<dbReference type="Gene3D" id="2.40.10.120">
    <property type="match status" value="1"/>
</dbReference>